<accession>A0A067KL00</accession>
<sequence>MKRAKVTAVYDDGRRRKRSKEENEYNARTARINARARKYVFRGSRMNPTYDPQMEIKQQEDEVTILEVNSIRSYKTDAVSVSSKPKNIFPRETGSLFKEAIEAEAKMIMSESFMEHWSYEEEWMWSESAVGLAAAVGKDCWPYWEKELINDAGVNTINHDDEAWDNIWNLKGI</sequence>
<evidence type="ECO:0000256" key="1">
    <source>
        <dbReference type="SAM" id="MobiDB-lite"/>
    </source>
</evidence>
<organism evidence="2 3">
    <name type="scientific">Jatropha curcas</name>
    <name type="common">Barbados nut</name>
    <dbReference type="NCBI Taxonomy" id="180498"/>
    <lineage>
        <taxon>Eukaryota</taxon>
        <taxon>Viridiplantae</taxon>
        <taxon>Streptophyta</taxon>
        <taxon>Embryophyta</taxon>
        <taxon>Tracheophyta</taxon>
        <taxon>Spermatophyta</taxon>
        <taxon>Magnoliopsida</taxon>
        <taxon>eudicotyledons</taxon>
        <taxon>Gunneridae</taxon>
        <taxon>Pentapetalae</taxon>
        <taxon>rosids</taxon>
        <taxon>fabids</taxon>
        <taxon>Malpighiales</taxon>
        <taxon>Euphorbiaceae</taxon>
        <taxon>Crotonoideae</taxon>
        <taxon>Jatropheae</taxon>
        <taxon>Jatropha</taxon>
    </lineage>
</organism>
<dbReference type="AlphaFoldDB" id="A0A067KL00"/>
<reference evidence="2 3" key="1">
    <citation type="journal article" date="2014" name="PLoS ONE">
        <title>Global Analysis of Gene Expression Profiles in Physic Nut (Jatropha curcas L.) Seedlings Exposed to Salt Stress.</title>
        <authorList>
            <person name="Zhang L."/>
            <person name="Zhang C."/>
            <person name="Wu P."/>
            <person name="Chen Y."/>
            <person name="Li M."/>
            <person name="Jiang H."/>
            <person name="Wu G."/>
        </authorList>
    </citation>
    <scope>NUCLEOTIDE SEQUENCE [LARGE SCALE GENOMIC DNA]</scope>
    <source>
        <strain evidence="3">cv. GZQX0401</strain>
        <tissue evidence="2">Young leaves</tissue>
    </source>
</reference>
<proteinExistence type="predicted"/>
<feature type="compositionally biased region" description="Basic and acidic residues" evidence="1">
    <location>
        <begin position="11"/>
        <end position="25"/>
    </location>
</feature>
<evidence type="ECO:0000313" key="3">
    <source>
        <dbReference type="Proteomes" id="UP000027138"/>
    </source>
</evidence>
<gene>
    <name evidence="2" type="ORF">JCGZ_12981</name>
</gene>
<name>A0A067KL00_JATCU</name>
<dbReference type="EMBL" id="KK914568">
    <property type="protein sequence ID" value="KDP32950.1"/>
    <property type="molecule type" value="Genomic_DNA"/>
</dbReference>
<dbReference type="Proteomes" id="UP000027138">
    <property type="component" value="Unassembled WGS sequence"/>
</dbReference>
<protein>
    <submittedName>
        <fullName evidence="2">Uncharacterized protein</fullName>
    </submittedName>
</protein>
<evidence type="ECO:0000313" key="2">
    <source>
        <dbReference type="EMBL" id="KDP32950.1"/>
    </source>
</evidence>
<keyword evidence="3" id="KW-1185">Reference proteome</keyword>
<feature type="region of interest" description="Disordered" evidence="1">
    <location>
        <begin position="1"/>
        <end position="27"/>
    </location>
</feature>